<evidence type="ECO:0000313" key="3">
    <source>
        <dbReference type="EMBL" id="CAF1318980.1"/>
    </source>
</evidence>
<evidence type="ECO:0000256" key="1">
    <source>
        <dbReference type="SAM" id="Coils"/>
    </source>
</evidence>
<dbReference type="EMBL" id="CAJNOH010002984">
    <property type="protein sequence ID" value="CAF1318980.1"/>
    <property type="molecule type" value="Genomic_DNA"/>
</dbReference>
<comment type="caution">
    <text evidence="3">The sequence shown here is derived from an EMBL/GenBank/DDBJ whole genome shotgun (WGS) entry which is preliminary data.</text>
</comment>
<accession>A0A815FH98</accession>
<keyword evidence="6" id="KW-1185">Reference proteome</keyword>
<dbReference type="Proteomes" id="UP000663854">
    <property type="component" value="Unassembled WGS sequence"/>
</dbReference>
<evidence type="ECO:0000313" key="6">
    <source>
        <dbReference type="Proteomes" id="UP000663870"/>
    </source>
</evidence>
<evidence type="ECO:0000313" key="5">
    <source>
        <dbReference type="Proteomes" id="UP000663854"/>
    </source>
</evidence>
<dbReference type="EMBL" id="CAJNOL010004267">
    <property type="protein sequence ID" value="CAF1584573.1"/>
    <property type="molecule type" value="Genomic_DNA"/>
</dbReference>
<keyword evidence="1" id="KW-0175">Coiled coil</keyword>
<sequence>MASARQDKPCAECQIGVATCNGCDKRFCLPHFMEHRQQLDKQMDEVVQEHNQLRDALSQHSNTSQLFSRINAWEQASIRKITAATEQARADLQEFCDRTKHRMGDSLGKIADQLKSKQKSNLYTEKEIGGWIKQLDELRKMLEEPMNIDIIDDKDIRSSIRMIKVIEKSNSEELLMPNEMTVPPKAPTVRMSTEDTSKTTSKSSNEKHFVCPFQGACHSTSFSDMLASQ</sequence>
<feature type="coiled-coil region" evidence="1">
    <location>
        <begin position="36"/>
        <end position="63"/>
    </location>
</feature>
<gene>
    <name evidence="4" type="ORF">JXQ802_LOCUS46589</name>
    <name evidence="3" type="ORF">PYM288_LOCUS30812</name>
</gene>
<organism evidence="3 5">
    <name type="scientific">Rotaria sordida</name>
    <dbReference type="NCBI Taxonomy" id="392033"/>
    <lineage>
        <taxon>Eukaryota</taxon>
        <taxon>Metazoa</taxon>
        <taxon>Spiralia</taxon>
        <taxon>Gnathifera</taxon>
        <taxon>Rotifera</taxon>
        <taxon>Eurotatoria</taxon>
        <taxon>Bdelloidea</taxon>
        <taxon>Philodinida</taxon>
        <taxon>Philodinidae</taxon>
        <taxon>Rotaria</taxon>
    </lineage>
</organism>
<evidence type="ECO:0000256" key="2">
    <source>
        <dbReference type="SAM" id="MobiDB-lite"/>
    </source>
</evidence>
<protein>
    <recommendedName>
        <fullName evidence="7">B box-type domain-containing protein</fullName>
    </recommendedName>
</protein>
<dbReference type="AlphaFoldDB" id="A0A815FH98"/>
<name>A0A815FH98_9BILA</name>
<dbReference type="Proteomes" id="UP000663870">
    <property type="component" value="Unassembled WGS sequence"/>
</dbReference>
<feature type="region of interest" description="Disordered" evidence="2">
    <location>
        <begin position="179"/>
        <end position="205"/>
    </location>
</feature>
<evidence type="ECO:0000313" key="4">
    <source>
        <dbReference type="EMBL" id="CAF1584573.1"/>
    </source>
</evidence>
<reference evidence="3" key="1">
    <citation type="submission" date="2021-02" db="EMBL/GenBank/DDBJ databases">
        <authorList>
            <person name="Nowell W R."/>
        </authorList>
    </citation>
    <scope>NUCLEOTIDE SEQUENCE</scope>
</reference>
<evidence type="ECO:0008006" key="7">
    <source>
        <dbReference type="Google" id="ProtNLM"/>
    </source>
</evidence>
<proteinExistence type="predicted"/>